<dbReference type="InterPro" id="IPR050281">
    <property type="entry name" value="Flavin_monoamine_oxidase"/>
</dbReference>
<sequence length="609" mass="67019">MSSPHISLRVARGKHILNSHLLNLYNSSHFKQGQGDVPELPKKTIPPLESFPGGHGLPKGLTGPACIIGAGAAGLQAAMILPTLGITDITILEASDRVGGRAYTHQFPPDSNCKHNYYDMGAMRIPDIPSMQPTLDLVKILQMANPPLTNPPQLTGYTMKNDSAPNMYYYTTKAPDDSPFKNRIQWLLDEYGFSTAKTEAELAAAFEAYFSSPSGWDNYSCRAWLMASLTYVETQIAEMQETSSGLLDQALTEMMIDYSDFQAAEGPSIPWYRIEGTTGDPNNPLTGMSALTEAMREYIINSGGPDVTLNSPVVQMSEKDSDQITVTWGNTVATQQSKDFNLVISTTALGCLQRMDLQGLNLDPSVQMGIRSLSYDRATKVAIKFTDRWWMNSGLTGLGGVSACDLPISNIVYPSWDDGDNAQNYILMASYSWAQDATRMASLVQDYPNAEVKNVDDPLVTLCLQNLVKLFQTNGHPEVTYETLSQKYISHHAWSWSRDPWTAGAFALFGPGQFQNIYRDSFTKFLCNGNFLIAGEAMSVHHAWISGAIDSVVLQVARWAMAKGGMKSVSALKRTKFGGGVDKFPQELDETLLYWSVKLHQGTVKGEEL</sequence>
<dbReference type="EMBL" id="ML977802">
    <property type="protein sequence ID" value="KAF1992764.1"/>
    <property type="molecule type" value="Genomic_DNA"/>
</dbReference>
<name>A0A6A5VUW0_9PLEO</name>
<evidence type="ECO:0000256" key="1">
    <source>
        <dbReference type="ARBA" id="ARBA00005995"/>
    </source>
</evidence>
<dbReference type="Gene3D" id="1.10.10.1620">
    <property type="match status" value="1"/>
</dbReference>
<dbReference type="SUPFAM" id="SSF54373">
    <property type="entry name" value="FAD-linked reductases, C-terminal domain"/>
    <property type="match status" value="1"/>
</dbReference>
<dbReference type="AlphaFoldDB" id="A0A6A5VUW0"/>
<evidence type="ECO:0000259" key="3">
    <source>
        <dbReference type="Pfam" id="PF01593"/>
    </source>
</evidence>
<dbReference type="Gene3D" id="3.50.50.60">
    <property type="entry name" value="FAD/NAD(P)-binding domain"/>
    <property type="match status" value="1"/>
</dbReference>
<comment type="similarity">
    <text evidence="1">Belongs to the flavin monoamine oxidase family.</text>
</comment>
<dbReference type="InterPro" id="IPR036188">
    <property type="entry name" value="FAD/NAD-bd_sf"/>
</dbReference>
<keyword evidence="5" id="KW-1185">Reference proteome</keyword>
<dbReference type="Proteomes" id="UP000799779">
    <property type="component" value="Unassembled WGS sequence"/>
</dbReference>
<dbReference type="PANTHER" id="PTHR10742">
    <property type="entry name" value="FLAVIN MONOAMINE OXIDASE"/>
    <property type="match status" value="1"/>
</dbReference>
<dbReference type="GO" id="GO:0006338">
    <property type="term" value="P:chromatin remodeling"/>
    <property type="evidence" value="ECO:0007669"/>
    <property type="project" value="TreeGrafter"/>
</dbReference>
<dbReference type="Gene3D" id="3.90.660.10">
    <property type="match status" value="1"/>
</dbReference>
<dbReference type="GO" id="GO:0050660">
    <property type="term" value="F:flavin adenine dinucleotide binding"/>
    <property type="evidence" value="ECO:0007669"/>
    <property type="project" value="TreeGrafter"/>
</dbReference>
<dbReference type="SUPFAM" id="SSF51905">
    <property type="entry name" value="FAD/NAD(P)-binding domain"/>
    <property type="match status" value="1"/>
</dbReference>
<organism evidence="4 5">
    <name type="scientific">Amniculicola lignicola CBS 123094</name>
    <dbReference type="NCBI Taxonomy" id="1392246"/>
    <lineage>
        <taxon>Eukaryota</taxon>
        <taxon>Fungi</taxon>
        <taxon>Dikarya</taxon>
        <taxon>Ascomycota</taxon>
        <taxon>Pezizomycotina</taxon>
        <taxon>Dothideomycetes</taxon>
        <taxon>Pleosporomycetidae</taxon>
        <taxon>Pleosporales</taxon>
        <taxon>Amniculicolaceae</taxon>
        <taxon>Amniculicola</taxon>
    </lineage>
</organism>
<dbReference type="OrthoDB" id="7777654at2759"/>
<keyword evidence="2" id="KW-0560">Oxidoreductase</keyword>
<protein>
    <recommendedName>
        <fullName evidence="3">Amine oxidase domain-containing protein</fullName>
    </recommendedName>
</protein>
<dbReference type="GO" id="GO:0016491">
    <property type="term" value="F:oxidoreductase activity"/>
    <property type="evidence" value="ECO:0007669"/>
    <property type="project" value="UniProtKB-KW"/>
</dbReference>
<feature type="domain" description="Amine oxidase" evidence="3">
    <location>
        <begin position="73"/>
        <end position="551"/>
    </location>
</feature>
<evidence type="ECO:0000256" key="2">
    <source>
        <dbReference type="ARBA" id="ARBA00023002"/>
    </source>
</evidence>
<proteinExistence type="inferred from homology"/>
<dbReference type="GO" id="GO:0003682">
    <property type="term" value="F:chromatin binding"/>
    <property type="evidence" value="ECO:0007669"/>
    <property type="project" value="TreeGrafter"/>
</dbReference>
<accession>A0A6A5VUW0</accession>
<dbReference type="InterPro" id="IPR002937">
    <property type="entry name" value="Amino_oxidase"/>
</dbReference>
<dbReference type="Pfam" id="PF01593">
    <property type="entry name" value="Amino_oxidase"/>
    <property type="match status" value="1"/>
</dbReference>
<gene>
    <name evidence="4" type="ORF">P154DRAFT_549918</name>
</gene>
<evidence type="ECO:0000313" key="5">
    <source>
        <dbReference type="Proteomes" id="UP000799779"/>
    </source>
</evidence>
<reference evidence="4" key="1">
    <citation type="journal article" date="2020" name="Stud. Mycol.">
        <title>101 Dothideomycetes genomes: a test case for predicting lifestyles and emergence of pathogens.</title>
        <authorList>
            <person name="Haridas S."/>
            <person name="Albert R."/>
            <person name="Binder M."/>
            <person name="Bloem J."/>
            <person name="Labutti K."/>
            <person name="Salamov A."/>
            <person name="Andreopoulos B."/>
            <person name="Baker S."/>
            <person name="Barry K."/>
            <person name="Bills G."/>
            <person name="Bluhm B."/>
            <person name="Cannon C."/>
            <person name="Castanera R."/>
            <person name="Culley D."/>
            <person name="Daum C."/>
            <person name="Ezra D."/>
            <person name="Gonzalez J."/>
            <person name="Henrissat B."/>
            <person name="Kuo A."/>
            <person name="Liang C."/>
            <person name="Lipzen A."/>
            <person name="Lutzoni F."/>
            <person name="Magnuson J."/>
            <person name="Mondo S."/>
            <person name="Nolan M."/>
            <person name="Ohm R."/>
            <person name="Pangilinan J."/>
            <person name="Park H.-J."/>
            <person name="Ramirez L."/>
            <person name="Alfaro M."/>
            <person name="Sun H."/>
            <person name="Tritt A."/>
            <person name="Yoshinaga Y."/>
            <person name="Zwiers L.-H."/>
            <person name="Turgeon B."/>
            <person name="Goodwin S."/>
            <person name="Spatafora J."/>
            <person name="Crous P."/>
            <person name="Grigoriev I."/>
        </authorList>
    </citation>
    <scope>NUCLEOTIDE SEQUENCE</scope>
    <source>
        <strain evidence="4">CBS 123094</strain>
    </source>
</reference>
<evidence type="ECO:0000313" key="4">
    <source>
        <dbReference type="EMBL" id="KAF1992764.1"/>
    </source>
</evidence>
<dbReference type="PANTHER" id="PTHR10742:SF386">
    <property type="entry name" value="LYSINE-SPECIFIC HISTONE DEMETHYLASE 1A"/>
    <property type="match status" value="1"/>
</dbReference>